<feature type="transmembrane region" description="Helical" evidence="1">
    <location>
        <begin position="159"/>
        <end position="181"/>
    </location>
</feature>
<feature type="transmembrane region" description="Helical" evidence="1">
    <location>
        <begin position="71"/>
        <end position="90"/>
    </location>
</feature>
<feature type="transmembrane region" description="Helical" evidence="1">
    <location>
        <begin position="138"/>
        <end position="153"/>
    </location>
</feature>
<evidence type="ECO:0000313" key="4">
    <source>
        <dbReference type="Proteomes" id="UP000632125"/>
    </source>
</evidence>
<evidence type="ECO:0000259" key="2">
    <source>
        <dbReference type="Pfam" id="PF02517"/>
    </source>
</evidence>
<keyword evidence="1" id="KW-0472">Membrane</keyword>
<keyword evidence="4" id="KW-1185">Reference proteome</keyword>
<accession>A0A927CR67</accession>
<dbReference type="Proteomes" id="UP000632125">
    <property type="component" value="Unassembled WGS sequence"/>
</dbReference>
<keyword evidence="3" id="KW-0645">Protease</keyword>
<keyword evidence="1" id="KW-1133">Transmembrane helix</keyword>
<protein>
    <submittedName>
        <fullName evidence="3">CPBP family intramembrane metalloprotease</fullName>
    </submittedName>
</protein>
<dbReference type="GO" id="GO:0008237">
    <property type="term" value="F:metallopeptidase activity"/>
    <property type="evidence" value="ECO:0007669"/>
    <property type="project" value="UniProtKB-KW"/>
</dbReference>
<evidence type="ECO:0000256" key="1">
    <source>
        <dbReference type="SAM" id="Phobius"/>
    </source>
</evidence>
<organism evidence="3 4">
    <name type="scientific">Paenibacillus arenilitoris</name>
    <dbReference type="NCBI Taxonomy" id="2772299"/>
    <lineage>
        <taxon>Bacteria</taxon>
        <taxon>Bacillati</taxon>
        <taxon>Bacillota</taxon>
        <taxon>Bacilli</taxon>
        <taxon>Bacillales</taxon>
        <taxon>Paenibacillaceae</taxon>
        <taxon>Paenibacillus</taxon>
    </lineage>
</organism>
<feature type="transmembrane region" description="Helical" evidence="1">
    <location>
        <begin position="231"/>
        <end position="250"/>
    </location>
</feature>
<feature type="domain" description="CAAX prenyl protease 2/Lysostaphin resistance protein A-like" evidence="2">
    <location>
        <begin position="107"/>
        <end position="199"/>
    </location>
</feature>
<dbReference type="GO" id="GO:0004175">
    <property type="term" value="F:endopeptidase activity"/>
    <property type="evidence" value="ECO:0007669"/>
    <property type="project" value="UniProtKB-ARBA"/>
</dbReference>
<keyword evidence="3" id="KW-0378">Hydrolase</keyword>
<gene>
    <name evidence="3" type="ORF">IDH41_22330</name>
</gene>
<feature type="transmembrane region" description="Helical" evidence="1">
    <location>
        <begin position="31"/>
        <end position="50"/>
    </location>
</feature>
<dbReference type="RefSeq" id="WP_190865030.1">
    <property type="nucleotide sequence ID" value="NZ_JACXIY010000029.1"/>
</dbReference>
<reference evidence="3" key="1">
    <citation type="submission" date="2020-09" db="EMBL/GenBank/DDBJ databases">
        <title>A novel bacterium of genus Paenibacillus, isolated from South China Sea.</title>
        <authorList>
            <person name="Huang H."/>
            <person name="Mo K."/>
            <person name="Hu Y."/>
        </authorList>
    </citation>
    <scope>NUCLEOTIDE SEQUENCE</scope>
    <source>
        <strain evidence="3">IB182493</strain>
    </source>
</reference>
<feature type="transmembrane region" description="Helical" evidence="1">
    <location>
        <begin position="105"/>
        <end position="126"/>
    </location>
</feature>
<comment type="caution">
    <text evidence="3">The sequence shown here is derived from an EMBL/GenBank/DDBJ whole genome shotgun (WGS) entry which is preliminary data.</text>
</comment>
<dbReference type="InterPro" id="IPR003675">
    <property type="entry name" value="Rce1/LyrA-like_dom"/>
</dbReference>
<name>A0A927CR67_9BACL</name>
<dbReference type="AlphaFoldDB" id="A0A927CR67"/>
<keyword evidence="3" id="KW-0482">Metalloprotease</keyword>
<sequence>MGILQAIMGFLILDLYFNLIPHLIPLGTVPWLVYAIGFFVLAHHVAKLTGLDGIGSLGVSSHYGWKRNLRIGIAYGSVLWAMMYTLLWLFGDFRVTGVKAAPEAVILLIEALAVMFLGSLINDLIVRGYVFAHLKGKMRAGLLLLLSSAIYAADDVWLAGFSMQNAIFSMILGLSLGYALLETGSIWLSTGIHWGLNAMYCLVHGIPGREEAKGLLLAEQGTSGASMLDNAHIIAAALLFIALFITFGRLRVNRVN</sequence>
<dbReference type="Pfam" id="PF02517">
    <property type="entry name" value="Rce1-like"/>
    <property type="match status" value="1"/>
</dbReference>
<keyword evidence="1" id="KW-0812">Transmembrane</keyword>
<dbReference type="EMBL" id="JACXIY010000029">
    <property type="protein sequence ID" value="MBD2871328.1"/>
    <property type="molecule type" value="Genomic_DNA"/>
</dbReference>
<dbReference type="GO" id="GO:0080120">
    <property type="term" value="P:CAAX-box protein maturation"/>
    <property type="evidence" value="ECO:0007669"/>
    <property type="project" value="UniProtKB-ARBA"/>
</dbReference>
<proteinExistence type="predicted"/>
<evidence type="ECO:0000313" key="3">
    <source>
        <dbReference type="EMBL" id="MBD2871328.1"/>
    </source>
</evidence>